<dbReference type="Proteomes" id="UP000596742">
    <property type="component" value="Unassembled WGS sequence"/>
</dbReference>
<dbReference type="EMBL" id="UYJE01002191">
    <property type="protein sequence ID" value="VDI08433.1"/>
    <property type="molecule type" value="Genomic_DNA"/>
</dbReference>
<organism evidence="3 4">
    <name type="scientific">Mytilus galloprovincialis</name>
    <name type="common">Mediterranean mussel</name>
    <dbReference type="NCBI Taxonomy" id="29158"/>
    <lineage>
        <taxon>Eukaryota</taxon>
        <taxon>Metazoa</taxon>
        <taxon>Spiralia</taxon>
        <taxon>Lophotrochozoa</taxon>
        <taxon>Mollusca</taxon>
        <taxon>Bivalvia</taxon>
        <taxon>Autobranchia</taxon>
        <taxon>Pteriomorphia</taxon>
        <taxon>Mytilida</taxon>
        <taxon>Mytiloidea</taxon>
        <taxon>Mytilidae</taxon>
        <taxon>Mytilinae</taxon>
        <taxon>Mytilus</taxon>
    </lineage>
</organism>
<reference evidence="3" key="1">
    <citation type="submission" date="2018-11" db="EMBL/GenBank/DDBJ databases">
        <authorList>
            <person name="Alioto T."/>
            <person name="Alioto T."/>
        </authorList>
    </citation>
    <scope>NUCLEOTIDE SEQUENCE</scope>
</reference>
<comment type="caution">
    <text evidence="3">The sequence shown here is derived from an EMBL/GenBank/DDBJ whole genome shotgun (WGS) entry which is preliminary data.</text>
</comment>
<evidence type="ECO:0008006" key="5">
    <source>
        <dbReference type="Google" id="ProtNLM"/>
    </source>
</evidence>
<evidence type="ECO:0000256" key="1">
    <source>
        <dbReference type="SAM" id="MobiDB-lite"/>
    </source>
</evidence>
<dbReference type="AlphaFoldDB" id="A0A8B6CPG7"/>
<evidence type="ECO:0000313" key="4">
    <source>
        <dbReference type="Proteomes" id="UP000596742"/>
    </source>
</evidence>
<name>A0A8B6CPG7_MYTGA</name>
<proteinExistence type="predicted"/>
<evidence type="ECO:0000256" key="2">
    <source>
        <dbReference type="SAM" id="SignalP"/>
    </source>
</evidence>
<feature type="region of interest" description="Disordered" evidence="1">
    <location>
        <begin position="48"/>
        <end position="71"/>
    </location>
</feature>
<gene>
    <name evidence="3" type="ORF">MGAL_10B054830</name>
</gene>
<protein>
    <recommendedName>
        <fullName evidence="5">Secreted protein</fullName>
    </recommendedName>
</protein>
<accession>A0A8B6CPG7</accession>
<feature type="chain" id="PRO_5032429929" description="Secreted protein" evidence="2">
    <location>
        <begin position="22"/>
        <end position="71"/>
    </location>
</feature>
<keyword evidence="2" id="KW-0732">Signal</keyword>
<feature type="signal peptide" evidence="2">
    <location>
        <begin position="1"/>
        <end position="21"/>
    </location>
</feature>
<sequence length="71" mass="7558">MNKQLLLGVLVVAVLLQCAQGVPHGERPLIEINGRLFGCADTLGRGDGYGSSSDDSSDDFSDSWSNECLDD</sequence>
<evidence type="ECO:0000313" key="3">
    <source>
        <dbReference type="EMBL" id="VDI08433.1"/>
    </source>
</evidence>
<keyword evidence="4" id="KW-1185">Reference proteome</keyword>